<evidence type="ECO:0000313" key="2">
    <source>
        <dbReference type="Proteomes" id="UP000295197"/>
    </source>
</evidence>
<evidence type="ECO:0000313" key="1">
    <source>
        <dbReference type="EMBL" id="TCV18669.1"/>
    </source>
</evidence>
<gene>
    <name evidence="1" type="ORF">EDC17_101072</name>
</gene>
<comment type="caution">
    <text evidence="1">The sequence shown here is derived from an EMBL/GenBank/DDBJ whole genome shotgun (WGS) entry which is preliminary data.</text>
</comment>
<proteinExistence type="predicted"/>
<reference evidence="1 2" key="1">
    <citation type="submission" date="2019-03" db="EMBL/GenBank/DDBJ databases">
        <title>Genomic Encyclopedia of Type Strains, Phase IV (KMG-IV): sequencing the most valuable type-strain genomes for metagenomic binning, comparative biology and taxonomic classification.</title>
        <authorList>
            <person name="Goeker M."/>
        </authorList>
    </citation>
    <scope>NUCLEOTIDE SEQUENCE [LARGE SCALE GENOMIC DNA]</scope>
    <source>
        <strain evidence="1 2">DSM 22362</strain>
    </source>
</reference>
<dbReference type="Proteomes" id="UP000295197">
    <property type="component" value="Unassembled WGS sequence"/>
</dbReference>
<keyword evidence="2" id="KW-1185">Reference proteome</keyword>
<dbReference type="AlphaFoldDB" id="A0A4R3VXN2"/>
<name>A0A4R3VXN2_9SPHI</name>
<accession>A0A4R3VXN2</accession>
<protein>
    <submittedName>
        <fullName evidence="1">Uncharacterized protein</fullName>
    </submittedName>
</protein>
<dbReference type="EMBL" id="SMBZ01000010">
    <property type="protein sequence ID" value="TCV18669.1"/>
    <property type="molecule type" value="Genomic_DNA"/>
</dbReference>
<organism evidence="1 2">
    <name type="scientific">Sphingobacterium alimentarium</name>
    <dbReference type="NCBI Taxonomy" id="797292"/>
    <lineage>
        <taxon>Bacteria</taxon>
        <taxon>Pseudomonadati</taxon>
        <taxon>Bacteroidota</taxon>
        <taxon>Sphingobacteriia</taxon>
        <taxon>Sphingobacteriales</taxon>
        <taxon>Sphingobacteriaceae</taxon>
        <taxon>Sphingobacterium</taxon>
    </lineage>
</organism>
<sequence>MALYQNKISHNLLFYRLNNKCQEYTFNYFVNYLNTKKQKLIIFQVQTLYYLDHFSMAFNNKG</sequence>